<name>A0ABP5I8W5_9ACTN</name>
<keyword evidence="4" id="KW-1185">Reference proteome</keyword>
<feature type="compositionally biased region" description="Gly residues" evidence="1">
    <location>
        <begin position="286"/>
        <end position="314"/>
    </location>
</feature>
<dbReference type="InterPro" id="IPR009677">
    <property type="entry name" value="DUF1266"/>
</dbReference>
<feature type="domain" description="DUF1266" evidence="2">
    <location>
        <begin position="64"/>
        <end position="268"/>
    </location>
</feature>
<proteinExistence type="predicted"/>
<reference evidence="4" key="1">
    <citation type="journal article" date="2019" name="Int. J. Syst. Evol. Microbiol.">
        <title>The Global Catalogue of Microorganisms (GCM) 10K type strain sequencing project: providing services to taxonomists for standard genome sequencing and annotation.</title>
        <authorList>
            <consortium name="The Broad Institute Genomics Platform"/>
            <consortium name="The Broad Institute Genome Sequencing Center for Infectious Disease"/>
            <person name="Wu L."/>
            <person name="Ma J."/>
        </authorList>
    </citation>
    <scope>NUCLEOTIDE SEQUENCE [LARGE SCALE GENOMIC DNA]</scope>
    <source>
        <strain evidence="4">JCM 15478</strain>
    </source>
</reference>
<feature type="region of interest" description="Disordered" evidence="1">
    <location>
        <begin position="265"/>
        <end position="314"/>
    </location>
</feature>
<feature type="compositionally biased region" description="Basic and acidic residues" evidence="1">
    <location>
        <begin position="265"/>
        <end position="274"/>
    </location>
</feature>
<evidence type="ECO:0000313" key="4">
    <source>
        <dbReference type="Proteomes" id="UP001500016"/>
    </source>
</evidence>
<comment type="caution">
    <text evidence="3">The sequence shown here is derived from an EMBL/GenBank/DDBJ whole genome shotgun (WGS) entry which is preliminary data.</text>
</comment>
<accession>A0ABP5I8W5</accession>
<dbReference type="EMBL" id="BAAAPE010000016">
    <property type="protein sequence ID" value="GAA2096305.1"/>
    <property type="molecule type" value="Genomic_DNA"/>
</dbReference>
<sequence length="314" mass="33549">MLLRKLPFLPGVGKRLRADRAAGERDPEVLRGLACGAHLAYANGDAWNTVVDPSPSPKWERTRLKATWGVTSREGWRETQELLLDGEISTFGWDLALDVREELAAPSGAHDPYGAYGAYGGAVSGAAWAEGIARTLRERLGPGAADGPAEALAKEAARVPRYEERFRADGLLAAGARVRRTLAWDLGRAANMACWGVNAGFAHADEARAALRSAGELARKAYGSWAEFSTAYVLGRCLHFDEDTLGSWYREVRDSHRLLTRHPESPWTARELHDGPYGGPTDPNGGPNGGPYGEGPYGGGPYGSSGGGASGHGR</sequence>
<evidence type="ECO:0000313" key="3">
    <source>
        <dbReference type="EMBL" id="GAA2096305.1"/>
    </source>
</evidence>
<dbReference type="Proteomes" id="UP001500016">
    <property type="component" value="Unassembled WGS sequence"/>
</dbReference>
<evidence type="ECO:0000259" key="2">
    <source>
        <dbReference type="Pfam" id="PF06889"/>
    </source>
</evidence>
<dbReference type="RefSeq" id="WP_344533441.1">
    <property type="nucleotide sequence ID" value="NZ_BAAAPE010000016.1"/>
</dbReference>
<evidence type="ECO:0000256" key="1">
    <source>
        <dbReference type="SAM" id="MobiDB-lite"/>
    </source>
</evidence>
<protein>
    <recommendedName>
        <fullName evidence="2">DUF1266 domain-containing protein</fullName>
    </recommendedName>
</protein>
<gene>
    <name evidence="3" type="ORF">GCM10009801_65760</name>
</gene>
<organism evidence="3 4">
    <name type="scientific">Streptomyces albiaxialis</name>
    <dbReference type="NCBI Taxonomy" id="329523"/>
    <lineage>
        <taxon>Bacteria</taxon>
        <taxon>Bacillati</taxon>
        <taxon>Actinomycetota</taxon>
        <taxon>Actinomycetes</taxon>
        <taxon>Kitasatosporales</taxon>
        <taxon>Streptomycetaceae</taxon>
        <taxon>Streptomyces</taxon>
    </lineage>
</organism>
<dbReference type="Pfam" id="PF06889">
    <property type="entry name" value="DUF1266"/>
    <property type="match status" value="1"/>
</dbReference>